<organism evidence="2">
    <name type="scientific">Sesamum radiatum</name>
    <name type="common">Black benniseed</name>
    <dbReference type="NCBI Taxonomy" id="300843"/>
    <lineage>
        <taxon>Eukaryota</taxon>
        <taxon>Viridiplantae</taxon>
        <taxon>Streptophyta</taxon>
        <taxon>Embryophyta</taxon>
        <taxon>Tracheophyta</taxon>
        <taxon>Spermatophyta</taxon>
        <taxon>Magnoliopsida</taxon>
        <taxon>eudicotyledons</taxon>
        <taxon>Gunneridae</taxon>
        <taxon>Pentapetalae</taxon>
        <taxon>asterids</taxon>
        <taxon>lamiids</taxon>
        <taxon>Lamiales</taxon>
        <taxon>Pedaliaceae</taxon>
        <taxon>Sesamum</taxon>
    </lineage>
</organism>
<gene>
    <name evidence="2" type="ORF">Sradi_2343600</name>
</gene>
<dbReference type="AlphaFoldDB" id="A0AAW2T5G2"/>
<feature type="compositionally biased region" description="Low complexity" evidence="1">
    <location>
        <begin position="10"/>
        <end position="19"/>
    </location>
</feature>
<proteinExistence type="predicted"/>
<feature type="compositionally biased region" description="Polar residues" evidence="1">
    <location>
        <begin position="29"/>
        <end position="42"/>
    </location>
</feature>
<evidence type="ECO:0000313" key="2">
    <source>
        <dbReference type="EMBL" id="KAL0400003.1"/>
    </source>
</evidence>
<accession>A0AAW2T5G2</accession>
<feature type="region of interest" description="Disordered" evidence="1">
    <location>
        <begin position="1"/>
        <end position="67"/>
    </location>
</feature>
<sequence length="67" mass="6708">MALASAARTSGSIPSSSDSQGKRPMMAPQGSSKRAKGSSSDQPLAVVPLQKVTHSTASTSPPLSPLS</sequence>
<reference evidence="2" key="1">
    <citation type="submission" date="2020-06" db="EMBL/GenBank/DDBJ databases">
        <authorList>
            <person name="Li T."/>
            <person name="Hu X."/>
            <person name="Zhang T."/>
            <person name="Song X."/>
            <person name="Zhang H."/>
            <person name="Dai N."/>
            <person name="Sheng W."/>
            <person name="Hou X."/>
            <person name="Wei L."/>
        </authorList>
    </citation>
    <scope>NUCLEOTIDE SEQUENCE</scope>
    <source>
        <strain evidence="2">G02</strain>
        <tissue evidence="2">Leaf</tissue>
    </source>
</reference>
<name>A0AAW2T5G2_SESRA</name>
<reference evidence="2" key="2">
    <citation type="journal article" date="2024" name="Plant">
        <title>Genomic evolution and insights into agronomic trait innovations of Sesamum species.</title>
        <authorList>
            <person name="Miao H."/>
            <person name="Wang L."/>
            <person name="Qu L."/>
            <person name="Liu H."/>
            <person name="Sun Y."/>
            <person name="Le M."/>
            <person name="Wang Q."/>
            <person name="Wei S."/>
            <person name="Zheng Y."/>
            <person name="Lin W."/>
            <person name="Duan Y."/>
            <person name="Cao H."/>
            <person name="Xiong S."/>
            <person name="Wang X."/>
            <person name="Wei L."/>
            <person name="Li C."/>
            <person name="Ma Q."/>
            <person name="Ju M."/>
            <person name="Zhao R."/>
            <person name="Li G."/>
            <person name="Mu C."/>
            <person name="Tian Q."/>
            <person name="Mei H."/>
            <person name="Zhang T."/>
            <person name="Gao T."/>
            <person name="Zhang H."/>
        </authorList>
    </citation>
    <scope>NUCLEOTIDE SEQUENCE</scope>
    <source>
        <strain evidence="2">G02</strain>
    </source>
</reference>
<evidence type="ECO:0000256" key="1">
    <source>
        <dbReference type="SAM" id="MobiDB-lite"/>
    </source>
</evidence>
<comment type="caution">
    <text evidence="2">The sequence shown here is derived from an EMBL/GenBank/DDBJ whole genome shotgun (WGS) entry which is preliminary data.</text>
</comment>
<protein>
    <submittedName>
        <fullName evidence="2">Uncharacterized protein</fullName>
    </submittedName>
</protein>
<dbReference type="EMBL" id="JACGWJ010000009">
    <property type="protein sequence ID" value="KAL0400003.1"/>
    <property type="molecule type" value="Genomic_DNA"/>
</dbReference>